<dbReference type="EMBL" id="CCKQ01018395">
    <property type="protein sequence ID" value="CDW90351.1"/>
    <property type="molecule type" value="Genomic_DNA"/>
</dbReference>
<dbReference type="CDD" id="cd00882">
    <property type="entry name" value="Ras_like_GTPase"/>
    <property type="match status" value="1"/>
</dbReference>
<accession>A0A078B804</accession>
<dbReference type="Proteomes" id="UP000039865">
    <property type="component" value="Unassembled WGS sequence"/>
</dbReference>
<protein>
    <recommendedName>
        <fullName evidence="6">AIG1-type G domain-containing protein</fullName>
    </recommendedName>
</protein>
<feature type="region of interest" description="Disordered" evidence="2">
    <location>
        <begin position="31"/>
        <end position="55"/>
    </location>
</feature>
<reference evidence="4 5" key="1">
    <citation type="submission" date="2014-06" db="EMBL/GenBank/DDBJ databases">
        <authorList>
            <person name="Swart Estienne"/>
        </authorList>
    </citation>
    <scope>NUCLEOTIDE SEQUENCE [LARGE SCALE GENOMIC DNA]</scope>
    <source>
        <strain evidence="4 5">130c</strain>
    </source>
</reference>
<dbReference type="SUPFAM" id="SSF52540">
    <property type="entry name" value="P-loop containing nucleoside triphosphate hydrolases"/>
    <property type="match status" value="1"/>
</dbReference>
<dbReference type="OrthoDB" id="8954335at2759"/>
<keyword evidence="1" id="KW-0175">Coiled coil</keyword>
<feature type="coiled-coil region" evidence="1">
    <location>
        <begin position="336"/>
        <end position="374"/>
    </location>
</feature>
<feature type="compositionally biased region" description="Basic and acidic residues" evidence="2">
    <location>
        <begin position="36"/>
        <end position="55"/>
    </location>
</feature>
<evidence type="ECO:0000256" key="2">
    <source>
        <dbReference type="SAM" id="MobiDB-lite"/>
    </source>
</evidence>
<keyword evidence="3" id="KW-0472">Membrane</keyword>
<dbReference type="InterPro" id="IPR027417">
    <property type="entry name" value="P-loop_NTPase"/>
</dbReference>
<evidence type="ECO:0000256" key="3">
    <source>
        <dbReference type="SAM" id="Phobius"/>
    </source>
</evidence>
<evidence type="ECO:0000313" key="5">
    <source>
        <dbReference type="Proteomes" id="UP000039865"/>
    </source>
</evidence>
<evidence type="ECO:0008006" key="6">
    <source>
        <dbReference type="Google" id="ProtNLM"/>
    </source>
</evidence>
<dbReference type="Gene3D" id="3.40.50.300">
    <property type="entry name" value="P-loop containing nucleotide triphosphate hydrolases"/>
    <property type="match status" value="1"/>
</dbReference>
<sequence>MQFRKRFPSQMSEKNLKKNHRSYLSDYDNQFSSQQEIEKEQPQSQDRSDYQEKQRQKASNKYNLLAGLRQYFSISLTYVLIVIFLIMLTDGIRGMIQTQKQQTKESITPNLALQPKEYSFVLLGSEKSGKSSFGNLLLGFELFDVSKSQHSQLQAALKLNGTLFGEVNGPLIQIIDSQGHENKNQKDFENASKLIYLLKQNPVQTTFIYVIELQNLISKNPLNEYRLNFYRSAFKDFLNNTIFVVSKWSFNENQRNERSKENVDHSFVIRILQKLLKVVGFENPRPTVYYIDSYYEPDDFMQDLKFNQNFQNFWEDVSNRKATNILNDHHTVKNSLQKYKVTHKRYQDNEKRLKEMYEEMMRKYEEKLKRDKKCDESYMCRIYRYIGWDYEMPKTLKLETGITQ</sequence>
<feature type="transmembrane region" description="Helical" evidence="3">
    <location>
        <begin position="71"/>
        <end position="89"/>
    </location>
</feature>
<gene>
    <name evidence="4" type="primary">Contig10629.g11349</name>
    <name evidence="4" type="ORF">STYLEM_19493</name>
</gene>
<dbReference type="InParanoid" id="A0A078B804"/>
<evidence type="ECO:0000313" key="4">
    <source>
        <dbReference type="EMBL" id="CDW90351.1"/>
    </source>
</evidence>
<name>A0A078B804_STYLE</name>
<keyword evidence="3" id="KW-1133">Transmembrane helix</keyword>
<dbReference type="AlphaFoldDB" id="A0A078B804"/>
<organism evidence="4 5">
    <name type="scientific">Stylonychia lemnae</name>
    <name type="common">Ciliate</name>
    <dbReference type="NCBI Taxonomy" id="5949"/>
    <lineage>
        <taxon>Eukaryota</taxon>
        <taxon>Sar</taxon>
        <taxon>Alveolata</taxon>
        <taxon>Ciliophora</taxon>
        <taxon>Intramacronucleata</taxon>
        <taxon>Spirotrichea</taxon>
        <taxon>Stichotrichia</taxon>
        <taxon>Sporadotrichida</taxon>
        <taxon>Oxytrichidae</taxon>
        <taxon>Stylonychinae</taxon>
        <taxon>Stylonychia</taxon>
    </lineage>
</organism>
<proteinExistence type="predicted"/>
<keyword evidence="5" id="KW-1185">Reference proteome</keyword>
<keyword evidence="3" id="KW-0812">Transmembrane</keyword>
<evidence type="ECO:0000256" key="1">
    <source>
        <dbReference type="SAM" id="Coils"/>
    </source>
</evidence>